<evidence type="ECO:0000256" key="1">
    <source>
        <dbReference type="SAM" id="SignalP"/>
    </source>
</evidence>
<protein>
    <submittedName>
        <fullName evidence="2">Uncharacterized protein</fullName>
    </submittedName>
</protein>
<feature type="signal peptide" evidence="1">
    <location>
        <begin position="1"/>
        <end position="28"/>
    </location>
</feature>
<keyword evidence="1" id="KW-0732">Signal</keyword>
<keyword evidence="3" id="KW-1185">Reference proteome</keyword>
<reference evidence="2 3" key="1">
    <citation type="submission" date="2021-09" db="EMBL/GenBank/DDBJ databases">
        <title>Genomic insights and catalytic innovation underlie evolution of tropane alkaloids biosynthesis.</title>
        <authorList>
            <person name="Wang Y.-J."/>
            <person name="Tian T."/>
            <person name="Huang J.-P."/>
            <person name="Huang S.-X."/>
        </authorList>
    </citation>
    <scope>NUCLEOTIDE SEQUENCE [LARGE SCALE GENOMIC DNA]</scope>
    <source>
        <strain evidence="2">KIB-2018</strain>
        <tissue evidence="2">Leaf</tissue>
    </source>
</reference>
<dbReference type="AlphaFoldDB" id="A0AAV8U8E1"/>
<dbReference type="EMBL" id="JAIWQS010000001">
    <property type="protein sequence ID" value="KAJ8774605.1"/>
    <property type="molecule type" value="Genomic_DNA"/>
</dbReference>
<comment type="caution">
    <text evidence="2">The sequence shown here is derived from an EMBL/GenBank/DDBJ whole genome shotgun (WGS) entry which is preliminary data.</text>
</comment>
<sequence>MEKPTWFKLAFTAVLLVILLYRNLSVEARRHYLHRCSVDEDCFSEGACSGTICYYGCYCHLHRECKCCPWNTSSTDAGKRYGCFLTPPPPENV</sequence>
<evidence type="ECO:0000313" key="3">
    <source>
        <dbReference type="Proteomes" id="UP001159364"/>
    </source>
</evidence>
<name>A0AAV8U8E1_9ROSI</name>
<accession>A0AAV8U8E1</accession>
<gene>
    <name evidence="2" type="ORF">K2173_017051</name>
</gene>
<organism evidence="2 3">
    <name type="scientific">Erythroxylum novogranatense</name>
    <dbReference type="NCBI Taxonomy" id="1862640"/>
    <lineage>
        <taxon>Eukaryota</taxon>
        <taxon>Viridiplantae</taxon>
        <taxon>Streptophyta</taxon>
        <taxon>Embryophyta</taxon>
        <taxon>Tracheophyta</taxon>
        <taxon>Spermatophyta</taxon>
        <taxon>Magnoliopsida</taxon>
        <taxon>eudicotyledons</taxon>
        <taxon>Gunneridae</taxon>
        <taxon>Pentapetalae</taxon>
        <taxon>rosids</taxon>
        <taxon>fabids</taxon>
        <taxon>Malpighiales</taxon>
        <taxon>Erythroxylaceae</taxon>
        <taxon>Erythroxylum</taxon>
    </lineage>
</organism>
<proteinExistence type="predicted"/>
<evidence type="ECO:0000313" key="2">
    <source>
        <dbReference type="EMBL" id="KAJ8774605.1"/>
    </source>
</evidence>
<dbReference type="Proteomes" id="UP001159364">
    <property type="component" value="Linkage Group LG01"/>
</dbReference>
<feature type="chain" id="PRO_5044012476" evidence="1">
    <location>
        <begin position="29"/>
        <end position="93"/>
    </location>
</feature>